<dbReference type="InterPro" id="IPR016024">
    <property type="entry name" value="ARM-type_fold"/>
</dbReference>
<dbReference type="EMBL" id="GL433854">
    <property type="protein sequence ID" value="EFN52786.1"/>
    <property type="molecule type" value="Genomic_DNA"/>
</dbReference>
<gene>
    <name evidence="2" type="ORF">CHLNCDRAFT_58759</name>
</gene>
<dbReference type="Gene3D" id="1.25.10.10">
    <property type="entry name" value="Leucine-rich Repeat Variant"/>
    <property type="match status" value="2"/>
</dbReference>
<dbReference type="Pfam" id="PF25757">
    <property type="entry name" value="TPR_DNAAF5"/>
    <property type="match status" value="1"/>
</dbReference>
<dbReference type="InParanoid" id="E1ZN10"/>
<protein>
    <recommendedName>
        <fullName evidence="1">Dynein axonemal assembly factor 5 TPR repeats domain-containing protein</fullName>
    </recommendedName>
</protein>
<proteinExistence type="predicted"/>
<dbReference type="OMA" id="ENRPHTK"/>
<accession>E1ZN10</accession>
<evidence type="ECO:0000259" key="1">
    <source>
        <dbReference type="Pfam" id="PF25757"/>
    </source>
</evidence>
<dbReference type="RefSeq" id="XP_005844888.1">
    <property type="nucleotide sequence ID" value="XM_005844826.1"/>
</dbReference>
<evidence type="ECO:0000313" key="2">
    <source>
        <dbReference type="EMBL" id="EFN52786.1"/>
    </source>
</evidence>
<name>E1ZN10_CHLVA</name>
<evidence type="ECO:0000313" key="3">
    <source>
        <dbReference type="Proteomes" id="UP000008141"/>
    </source>
</evidence>
<dbReference type="InterPro" id="IPR011989">
    <property type="entry name" value="ARM-like"/>
</dbReference>
<dbReference type="KEGG" id="cvr:CHLNCDRAFT_58759"/>
<dbReference type="InterPro" id="IPR052623">
    <property type="entry name" value="DAAF5"/>
</dbReference>
<dbReference type="InterPro" id="IPR057978">
    <property type="entry name" value="TPR_DAAF5"/>
</dbReference>
<dbReference type="OrthoDB" id="413572at2759"/>
<dbReference type="GeneID" id="17352263"/>
<dbReference type="Proteomes" id="UP000008141">
    <property type="component" value="Unassembled WGS sequence"/>
</dbReference>
<dbReference type="PANTHER" id="PTHR16216">
    <property type="entry name" value="DYNEIN ASSEMBLY FACTOR 5, AXONEMAL"/>
    <property type="match status" value="1"/>
</dbReference>
<sequence>MRLALAELVAGPLLERAACLFPTGLLPPLCATVCCQLQDAYADVKKAACNAVTSLAGLASPDALLPALKDPLVLALAVNLGHQHSRVRLASLQALHAMVQHGVPLALMQESVLPAVRPLAHDHAPAIRAVLFSCMAQWAGSQLPGSGAVDATDDGRAANQCRKFLPLLLPLLLLGVTDEVEAIRSDTYGQLEVLGARMASQEASSSKLPSSMAVDQLQPLPLPGYWHPFSSGPPSLAARWVVQSQLTGLLQQALSELCEWTGVAAHAVGCVHGHERWTHTHPDWRSLSALLRLCNSSALLQLWPQALPALSNIATSHERDPRIRLELFQLLTALLEDGSKADAWWQAEAGQLMVRHLLMPGLVWRAGRVPAAVRYAALTALAMLLSRQRLPPDQLVEVAGKGGEAAAAPGASGAGPCVPSAAAAREGLLARVAGCLDEDYEPGTRQLACHVVELLLSSVGPQLPLHQLEALQPDLLKRLDDSSNGVRVASCAALRPWLRSMLAAGGLSDADASSLASSMLIHLNDPDDRVAEAACAVLEELALARISVVRPLAQAMATRHPPPDTFLARVLDACAV</sequence>
<dbReference type="AlphaFoldDB" id="E1ZN10"/>
<reference evidence="2 3" key="1">
    <citation type="journal article" date="2010" name="Plant Cell">
        <title>The Chlorella variabilis NC64A genome reveals adaptation to photosymbiosis, coevolution with viruses, and cryptic sex.</title>
        <authorList>
            <person name="Blanc G."/>
            <person name="Duncan G."/>
            <person name="Agarkova I."/>
            <person name="Borodovsky M."/>
            <person name="Gurnon J."/>
            <person name="Kuo A."/>
            <person name="Lindquist E."/>
            <person name="Lucas S."/>
            <person name="Pangilinan J."/>
            <person name="Polle J."/>
            <person name="Salamov A."/>
            <person name="Terry A."/>
            <person name="Yamada T."/>
            <person name="Dunigan D.D."/>
            <person name="Grigoriev I.V."/>
            <person name="Claverie J.M."/>
            <person name="Van Etten J.L."/>
        </authorList>
    </citation>
    <scope>NUCLEOTIDE SEQUENCE [LARGE SCALE GENOMIC DNA]</scope>
    <source>
        <strain evidence="2 3">NC64A</strain>
    </source>
</reference>
<dbReference type="SUPFAM" id="SSF48371">
    <property type="entry name" value="ARM repeat"/>
    <property type="match status" value="1"/>
</dbReference>
<keyword evidence="3" id="KW-1185">Reference proteome</keyword>
<dbReference type="STRING" id="554065.E1ZN10"/>
<dbReference type="PANTHER" id="PTHR16216:SF2">
    <property type="entry name" value="DYNEIN AXONEMAL ASSEMBLY FACTOR 5"/>
    <property type="match status" value="1"/>
</dbReference>
<organism evidence="3">
    <name type="scientific">Chlorella variabilis</name>
    <name type="common">Green alga</name>
    <dbReference type="NCBI Taxonomy" id="554065"/>
    <lineage>
        <taxon>Eukaryota</taxon>
        <taxon>Viridiplantae</taxon>
        <taxon>Chlorophyta</taxon>
        <taxon>core chlorophytes</taxon>
        <taxon>Trebouxiophyceae</taxon>
        <taxon>Chlorellales</taxon>
        <taxon>Chlorellaceae</taxon>
        <taxon>Chlorella clade</taxon>
        <taxon>Chlorella</taxon>
    </lineage>
</organism>
<feature type="domain" description="Dynein axonemal assembly factor 5 TPR repeats" evidence="1">
    <location>
        <begin position="35"/>
        <end position="138"/>
    </location>
</feature>
<dbReference type="eggNOG" id="ENOG502QRXT">
    <property type="taxonomic scope" value="Eukaryota"/>
</dbReference>